<sequence>MGKLKFKETPADREAHEFRKAQRAKRKERERAERYADDESERHRGKRRRTSPDGRLEEQEYERMLREAEDKAFREKLFDELG</sequence>
<proteinExistence type="predicted"/>
<dbReference type="Proteomes" id="UP000077266">
    <property type="component" value="Unassembled WGS sequence"/>
</dbReference>
<evidence type="ECO:0000313" key="3">
    <source>
        <dbReference type="Proteomes" id="UP000077266"/>
    </source>
</evidence>
<dbReference type="InParanoid" id="A0A165EA05"/>
<evidence type="ECO:0000313" key="2">
    <source>
        <dbReference type="EMBL" id="KZV86428.1"/>
    </source>
</evidence>
<name>A0A165EA05_EXIGL</name>
<feature type="compositionally biased region" description="Basic and acidic residues" evidence="1">
    <location>
        <begin position="50"/>
        <end position="62"/>
    </location>
</feature>
<protein>
    <submittedName>
        <fullName evidence="2">Uncharacterized protein</fullName>
    </submittedName>
</protein>
<dbReference type="AlphaFoldDB" id="A0A165EA05"/>
<feature type="region of interest" description="Disordered" evidence="1">
    <location>
        <begin position="1"/>
        <end position="62"/>
    </location>
</feature>
<keyword evidence="3" id="KW-1185">Reference proteome</keyword>
<feature type="non-terminal residue" evidence="2">
    <location>
        <position position="82"/>
    </location>
</feature>
<feature type="compositionally biased region" description="Basic and acidic residues" evidence="1">
    <location>
        <begin position="27"/>
        <end position="42"/>
    </location>
</feature>
<evidence type="ECO:0000256" key="1">
    <source>
        <dbReference type="SAM" id="MobiDB-lite"/>
    </source>
</evidence>
<reference evidence="2 3" key="1">
    <citation type="journal article" date="2016" name="Mol. Biol. Evol.">
        <title>Comparative Genomics of Early-Diverging Mushroom-Forming Fungi Provides Insights into the Origins of Lignocellulose Decay Capabilities.</title>
        <authorList>
            <person name="Nagy L.G."/>
            <person name="Riley R."/>
            <person name="Tritt A."/>
            <person name="Adam C."/>
            <person name="Daum C."/>
            <person name="Floudas D."/>
            <person name="Sun H."/>
            <person name="Yadav J.S."/>
            <person name="Pangilinan J."/>
            <person name="Larsson K.H."/>
            <person name="Matsuura K."/>
            <person name="Barry K."/>
            <person name="Labutti K."/>
            <person name="Kuo R."/>
            <person name="Ohm R.A."/>
            <person name="Bhattacharya S.S."/>
            <person name="Shirouzu T."/>
            <person name="Yoshinaga Y."/>
            <person name="Martin F.M."/>
            <person name="Grigoriev I.V."/>
            <person name="Hibbett D.S."/>
        </authorList>
    </citation>
    <scope>NUCLEOTIDE SEQUENCE [LARGE SCALE GENOMIC DNA]</scope>
    <source>
        <strain evidence="2 3">HHB12029</strain>
    </source>
</reference>
<gene>
    <name evidence="2" type="ORF">EXIGLDRAFT_774644</name>
</gene>
<feature type="compositionally biased region" description="Basic and acidic residues" evidence="1">
    <location>
        <begin position="1"/>
        <end position="20"/>
    </location>
</feature>
<accession>A0A165EA05</accession>
<organism evidence="2 3">
    <name type="scientific">Exidia glandulosa HHB12029</name>
    <dbReference type="NCBI Taxonomy" id="1314781"/>
    <lineage>
        <taxon>Eukaryota</taxon>
        <taxon>Fungi</taxon>
        <taxon>Dikarya</taxon>
        <taxon>Basidiomycota</taxon>
        <taxon>Agaricomycotina</taxon>
        <taxon>Agaricomycetes</taxon>
        <taxon>Auriculariales</taxon>
        <taxon>Exidiaceae</taxon>
        <taxon>Exidia</taxon>
    </lineage>
</organism>
<dbReference type="EMBL" id="KV426156">
    <property type="protein sequence ID" value="KZV86428.1"/>
    <property type="molecule type" value="Genomic_DNA"/>
</dbReference>